<keyword evidence="2" id="KW-1185">Reference proteome</keyword>
<proteinExistence type="predicted"/>
<dbReference type="SUPFAM" id="SSF54631">
    <property type="entry name" value="CBS-domain pair"/>
    <property type="match status" value="1"/>
</dbReference>
<dbReference type="PANTHER" id="PTHR42115:SF1">
    <property type="entry name" value="BETA-SYNTHASE (BETA-THIONASE), PUTATIVE (AFU_ORTHOLOGUE AFUA_3G08420)-RELATED"/>
    <property type="match status" value="1"/>
</dbReference>
<evidence type="ECO:0008006" key="3">
    <source>
        <dbReference type="Google" id="ProtNLM"/>
    </source>
</evidence>
<evidence type="ECO:0000313" key="1">
    <source>
        <dbReference type="EMBL" id="KXJ85972.1"/>
    </source>
</evidence>
<dbReference type="Gene3D" id="3.10.580.10">
    <property type="entry name" value="CBS-domain"/>
    <property type="match status" value="1"/>
</dbReference>
<dbReference type="EMBL" id="KQ964272">
    <property type="protein sequence ID" value="KXJ85972.1"/>
    <property type="molecule type" value="Genomic_DNA"/>
</dbReference>
<dbReference type="OrthoDB" id="2536440at2759"/>
<dbReference type="Proteomes" id="UP000070501">
    <property type="component" value="Unassembled WGS sequence"/>
</dbReference>
<dbReference type="InterPro" id="IPR046342">
    <property type="entry name" value="CBS_dom_sf"/>
</dbReference>
<dbReference type="PANTHER" id="PTHR42115">
    <property type="entry name" value="BETA-SYNTHASE (BETA-THIONASE), PUTATIVE (AFU_ORTHOLOGUE AFUA_3G08420)-RELATED"/>
    <property type="match status" value="1"/>
</dbReference>
<evidence type="ECO:0000313" key="2">
    <source>
        <dbReference type="Proteomes" id="UP000070501"/>
    </source>
</evidence>
<dbReference type="InParanoid" id="A0A136ILY9"/>
<name>A0A136ILY9_9PEZI</name>
<organism evidence="1 2">
    <name type="scientific">Microdochium bolleyi</name>
    <dbReference type="NCBI Taxonomy" id="196109"/>
    <lineage>
        <taxon>Eukaryota</taxon>
        <taxon>Fungi</taxon>
        <taxon>Dikarya</taxon>
        <taxon>Ascomycota</taxon>
        <taxon>Pezizomycotina</taxon>
        <taxon>Sordariomycetes</taxon>
        <taxon>Xylariomycetidae</taxon>
        <taxon>Xylariales</taxon>
        <taxon>Microdochiaceae</taxon>
        <taxon>Microdochium</taxon>
    </lineage>
</organism>
<accession>A0A136ILY9</accession>
<dbReference type="AlphaFoldDB" id="A0A136ILY9"/>
<protein>
    <recommendedName>
        <fullName evidence="3">Cystathionine beta-synthase</fullName>
    </recommendedName>
</protein>
<gene>
    <name evidence="1" type="ORF">Micbo1qcDRAFT_37861</name>
</gene>
<dbReference type="STRING" id="196109.A0A136ILY9"/>
<reference evidence="2" key="1">
    <citation type="submission" date="2016-02" db="EMBL/GenBank/DDBJ databases">
        <title>Draft genome sequence of Microdochium bolleyi, a fungal endophyte of beachgrass.</title>
        <authorList>
            <consortium name="DOE Joint Genome Institute"/>
            <person name="David A.S."/>
            <person name="May G."/>
            <person name="Haridas S."/>
            <person name="Lim J."/>
            <person name="Wang M."/>
            <person name="Labutti K."/>
            <person name="Lipzen A."/>
            <person name="Barry K."/>
            <person name="Grigoriev I.V."/>
        </authorList>
    </citation>
    <scope>NUCLEOTIDE SEQUENCE [LARGE SCALE GENOMIC DNA]</scope>
    <source>
        <strain evidence="2">J235TASD1</strain>
    </source>
</reference>
<sequence>MAQIATSRTHIGPSPLSSQPFVSKWSDRYRGATVQDLEPPAALSLNPNDTVSFAMMYAFEREYTHLTIVDTETRALMGYIAIPALQAKLERGEVASEDPLSKAMMSFQRKGKKYQVITLDTPLEELEAFFEGHSSGGQKQEFAVVSDQDRKFVMGVATRADLEEFVKRRPA</sequence>